<evidence type="ECO:0000313" key="20">
    <source>
        <dbReference type="EMBL" id="CAL4897894.1"/>
    </source>
</evidence>
<dbReference type="InterPro" id="IPR011009">
    <property type="entry name" value="Kinase-like_dom_sf"/>
</dbReference>
<dbReference type="FunFam" id="1.10.510.10:FF:000240">
    <property type="entry name" value="Lectin-domain containing receptor kinase A4.3"/>
    <property type="match status" value="1"/>
</dbReference>
<dbReference type="GO" id="GO:0002229">
    <property type="term" value="P:defense response to oomycetes"/>
    <property type="evidence" value="ECO:0007669"/>
    <property type="project" value="UniProtKB-ARBA"/>
</dbReference>
<evidence type="ECO:0000256" key="7">
    <source>
        <dbReference type="ARBA" id="ARBA00022729"/>
    </source>
</evidence>
<feature type="compositionally biased region" description="Acidic residues" evidence="16">
    <location>
        <begin position="689"/>
        <end position="698"/>
    </location>
</feature>
<protein>
    <recommendedName>
        <fullName evidence="19">Protein kinase domain-containing protein</fullName>
    </recommendedName>
</protein>
<feature type="signal peptide" evidence="18">
    <location>
        <begin position="1"/>
        <end position="19"/>
    </location>
</feature>
<proteinExistence type="inferred from homology"/>
<evidence type="ECO:0000256" key="5">
    <source>
        <dbReference type="ARBA" id="ARBA00022679"/>
    </source>
</evidence>
<feature type="binding site" evidence="15">
    <location>
        <position position="401"/>
    </location>
    <ligand>
        <name>ATP</name>
        <dbReference type="ChEBI" id="CHEBI:30616"/>
    </ligand>
</feature>
<dbReference type="InterPro" id="IPR050528">
    <property type="entry name" value="L-type_Lectin-RKs"/>
</dbReference>
<evidence type="ECO:0000256" key="3">
    <source>
        <dbReference type="ARBA" id="ARBA00010217"/>
    </source>
</evidence>
<dbReference type="GO" id="GO:0005524">
    <property type="term" value="F:ATP binding"/>
    <property type="evidence" value="ECO:0007669"/>
    <property type="project" value="UniProtKB-UniRule"/>
</dbReference>
<evidence type="ECO:0000256" key="8">
    <source>
        <dbReference type="ARBA" id="ARBA00022741"/>
    </source>
</evidence>
<organism evidence="20 21">
    <name type="scientific">Urochloa decumbens</name>
    <dbReference type="NCBI Taxonomy" id="240449"/>
    <lineage>
        <taxon>Eukaryota</taxon>
        <taxon>Viridiplantae</taxon>
        <taxon>Streptophyta</taxon>
        <taxon>Embryophyta</taxon>
        <taxon>Tracheophyta</taxon>
        <taxon>Spermatophyta</taxon>
        <taxon>Magnoliopsida</taxon>
        <taxon>Liliopsida</taxon>
        <taxon>Poales</taxon>
        <taxon>Poaceae</taxon>
        <taxon>PACMAD clade</taxon>
        <taxon>Panicoideae</taxon>
        <taxon>Panicodae</taxon>
        <taxon>Paniceae</taxon>
        <taxon>Melinidinae</taxon>
        <taxon>Urochloa</taxon>
    </lineage>
</organism>
<keyword evidence="6 17" id="KW-0812">Transmembrane</keyword>
<dbReference type="InterPro" id="IPR017441">
    <property type="entry name" value="Protein_kinase_ATP_BS"/>
</dbReference>
<feature type="chain" id="PRO_5044827963" description="Protein kinase domain-containing protein" evidence="18">
    <location>
        <begin position="20"/>
        <end position="698"/>
    </location>
</feature>
<comment type="subcellular location">
    <subcellularLocation>
        <location evidence="1">Cell membrane</location>
        <topology evidence="1">Single-pass type I membrane protein</topology>
    </subcellularLocation>
</comment>
<keyword evidence="21" id="KW-1185">Reference proteome</keyword>
<evidence type="ECO:0000313" key="21">
    <source>
        <dbReference type="Proteomes" id="UP001497457"/>
    </source>
</evidence>
<dbReference type="PROSITE" id="PS00107">
    <property type="entry name" value="PROTEIN_KINASE_ATP"/>
    <property type="match status" value="1"/>
</dbReference>
<dbReference type="PROSITE" id="PS50011">
    <property type="entry name" value="PROTEIN_KINASE_DOM"/>
    <property type="match status" value="1"/>
</dbReference>
<dbReference type="SMART" id="SM00220">
    <property type="entry name" value="S_TKc"/>
    <property type="match status" value="1"/>
</dbReference>
<dbReference type="Pfam" id="PF00069">
    <property type="entry name" value="Pkinase"/>
    <property type="match status" value="1"/>
</dbReference>
<keyword evidence="4" id="KW-1003">Cell membrane</keyword>
<keyword evidence="10 15" id="KW-0067">ATP-binding</keyword>
<dbReference type="InterPro" id="IPR000719">
    <property type="entry name" value="Prot_kinase_dom"/>
</dbReference>
<evidence type="ECO:0000256" key="14">
    <source>
        <dbReference type="ARBA" id="ARBA00023180"/>
    </source>
</evidence>
<comment type="similarity">
    <text evidence="3">In the C-terminal section; belongs to the protein kinase superfamily. Ser/Thr protein kinase family.</text>
</comment>
<evidence type="ECO:0000256" key="1">
    <source>
        <dbReference type="ARBA" id="ARBA00004251"/>
    </source>
</evidence>
<dbReference type="Gene3D" id="3.30.200.20">
    <property type="entry name" value="Phosphorylase Kinase, domain 1"/>
    <property type="match status" value="1"/>
</dbReference>
<accession>A0ABC8VWA0</accession>
<evidence type="ECO:0000256" key="4">
    <source>
        <dbReference type="ARBA" id="ARBA00022475"/>
    </source>
</evidence>
<evidence type="ECO:0000256" key="9">
    <source>
        <dbReference type="ARBA" id="ARBA00022777"/>
    </source>
</evidence>
<evidence type="ECO:0000256" key="10">
    <source>
        <dbReference type="ARBA" id="ARBA00022840"/>
    </source>
</evidence>
<dbReference type="GO" id="GO:0005886">
    <property type="term" value="C:plasma membrane"/>
    <property type="evidence" value="ECO:0007669"/>
    <property type="project" value="UniProtKB-SubCell"/>
</dbReference>
<feature type="transmembrane region" description="Helical" evidence="17">
    <location>
        <begin position="290"/>
        <end position="313"/>
    </location>
</feature>
<evidence type="ECO:0000256" key="2">
    <source>
        <dbReference type="ARBA" id="ARBA00008536"/>
    </source>
</evidence>
<keyword evidence="5" id="KW-0808">Transferase</keyword>
<evidence type="ECO:0000256" key="11">
    <source>
        <dbReference type="ARBA" id="ARBA00022989"/>
    </source>
</evidence>
<evidence type="ECO:0000256" key="17">
    <source>
        <dbReference type="SAM" id="Phobius"/>
    </source>
</evidence>
<feature type="region of interest" description="Disordered" evidence="16">
    <location>
        <begin position="672"/>
        <end position="698"/>
    </location>
</feature>
<dbReference type="PANTHER" id="PTHR27007">
    <property type="match status" value="1"/>
</dbReference>
<keyword evidence="14" id="KW-0325">Glycoprotein</keyword>
<keyword evidence="13" id="KW-0675">Receptor</keyword>
<dbReference type="FunFam" id="3.30.200.20:FF:000168">
    <property type="entry name" value="L-type lectin-domain containing receptor kinase IX.1"/>
    <property type="match status" value="1"/>
</dbReference>
<keyword evidence="12 17" id="KW-0472">Membrane</keyword>
<gene>
    <name evidence="20" type="ORF">URODEC1_LOCUS7488</name>
</gene>
<reference evidence="20 21" key="2">
    <citation type="submission" date="2024-10" db="EMBL/GenBank/DDBJ databases">
        <authorList>
            <person name="Ryan C."/>
        </authorList>
    </citation>
    <scope>NUCLEOTIDE SEQUENCE [LARGE SCALE GENOMIC DNA]</scope>
</reference>
<dbReference type="Proteomes" id="UP001497457">
    <property type="component" value="Chromosome 11b"/>
</dbReference>
<dbReference type="InterPro" id="IPR008271">
    <property type="entry name" value="Ser/Thr_kinase_AS"/>
</dbReference>
<dbReference type="GO" id="GO:0016301">
    <property type="term" value="F:kinase activity"/>
    <property type="evidence" value="ECO:0007669"/>
    <property type="project" value="UniProtKB-KW"/>
</dbReference>
<evidence type="ECO:0000259" key="19">
    <source>
        <dbReference type="PROSITE" id="PS50011"/>
    </source>
</evidence>
<dbReference type="Gene3D" id="1.10.510.10">
    <property type="entry name" value="Transferase(Phosphotransferase) domain 1"/>
    <property type="match status" value="1"/>
</dbReference>
<evidence type="ECO:0000256" key="6">
    <source>
        <dbReference type="ARBA" id="ARBA00022692"/>
    </source>
</evidence>
<evidence type="ECO:0000256" key="18">
    <source>
        <dbReference type="SAM" id="SignalP"/>
    </source>
</evidence>
<keyword evidence="9" id="KW-0418">Kinase</keyword>
<evidence type="ECO:0000256" key="15">
    <source>
        <dbReference type="PROSITE-ProRule" id="PRU10141"/>
    </source>
</evidence>
<name>A0ABC8VWA0_9POAL</name>
<dbReference type="EMBL" id="OZ075121">
    <property type="protein sequence ID" value="CAL4897894.1"/>
    <property type="molecule type" value="Genomic_DNA"/>
</dbReference>
<dbReference type="PROSITE" id="PS00108">
    <property type="entry name" value="PROTEIN_KINASE_ST"/>
    <property type="match status" value="1"/>
</dbReference>
<sequence>MHLLAALLILLPRAPFSAAAGDGVGGCDDRRCGSVVVPYPFGFSGGCPILLSCNATTSTPLLPRSTAAAAAYPIMSFDSNTSTFVVSVAPSCNRTFAEAEASLSGAGYGVSSHTGLFLRGGCGRAPPANNSSSSCSVPTGLVTKMLSTAQCGGGGGSGNGTAWTCVTSAPPDPGSAAAARGEGQFMAWEKVEAAGCGDALTSAVYGETPQGKLSPVELGVAELGWWLDGACANDATGGRCVANATCHDVVTPGGAWGHRCSCLDGMLGDGFVAGEGCHYGALGRVSGNNVAVFVGCLSAAFILLIIGFSVIAGGNRKRREQSKVTTRAYKKTGAPKDARLFRGRPVDDDLEEGVAGPQRFCYDDLAAATGDFSDDRRLGSGGFGSVYRGFLTEGDRHVAVKRVSETSRQGWKEFVSEVKIISRLRHRNLVQLIGWCDGDGELLIVYELMHNGSLDAHLYDPEHVLTWPVRYGIALGVGAALLYLHEDAERRVVHRDVKPSNVMLDASFTAKLGDFGLARLIDDGRRSHTTGVAGTMGYMDPECMLAGRVDVTSDVYSFGVLLLEVTCGRRPAVRARDEDEYFVHLVQWVWDSYGRGSILDAADERLAGEFDVREMARTMLVGLWCAHPDRSLRPTIRQAVNVLRSEAPPPSLPVKMPVATYGPPADCHGFASSSLEPATLSDDGIITEPTDDESSLTK</sequence>
<evidence type="ECO:0000256" key="16">
    <source>
        <dbReference type="SAM" id="MobiDB-lite"/>
    </source>
</evidence>
<keyword evidence="7 18" id="KW-0732">Signal</keyword>
<feature type="domain" description="Protein kinase" evidence="19">
    <location>
        <begin position="372"/>
        <end position="652"/>
    </location>
</feature>
<evidence type="ECO:0000256" key="13">
    <source>
        <dbReference type="ARBA" id="ARBA00023170"/>
    </source>
</evidence>
<comment type="similarity">
    <text evidence="2">In the N-terminal section; belongs to the leguminous lectin family.</text>
</comment>
<evidence type="ECO:0000256" key="12">
    <source>
        <dbReference type="ARBA" id="ARBA00023136"/>
    </source>
</evidence>
<dbReference type="SUPFAM" id="SSF56112">
    <property type="entry name" value="Protein kinase-like (PK-like)"/>
    <property type="match status" value="1"/>
</dbReference>
<keyword evidence="11 17" id="KW-1133">Transmembrane helix</keyword>
<dbReference type="AlphaFoldDB" id="A0ABC8VWA0"/>
<dbReference type="CDD" id="cd14066">
    <property type="entry name" value="STKc_IRAK"/>
    <property type="match status" value="1"/>
</dbReference>
<keyword evidence="8 15" id="KW-0547">Nucleotide-binding</keyword>
<reference evidence="21" key="1">
    <citation type="submission" date="2024-06" db="EMBL/GenBank/DDBJ databases">
        <authorList>
            <person name="Ryan C."/>
        </authorList>
    </citation>
    <scope>NUCLEOTIDE SEQUENCE [LARGE SCALE GENOMIC DNA]</scope>
</reference>